<sequence length="169" mass="19625">MNSSLTDLYCKGCKTFKSINKFIENDKNNIPTKFLTCNCCHQKSSNKQKRSITTNDTLFIDELEIVKLDFLSESVAEILENALSNSDFYFHCGINIRNYNGLNKDLASEIIEQIENVDEYNWIYNHQYNIELIEEQVKKPVEDIFNNLINTTRKALTILEEQKLAGNIK</sequence>
<keyword evidence="2" id="KW-1185">Reference proteome</keyword>
<dbReference type="AlphaFoldDB" id="A0A9N9CCV8"/>
<name>A0A9N9CCV8_9GLOM</name>
<organism evidence="1 2">
    <name type="scientific">Cetraspora pellucida</name>
    <dbReference type="NCBI Taxonomy" id="1433469"/>
    <lineage>
        <taxon>Eukaryota</taxon>
        <taxon>Fungi</taxon>
        <taxon>Fungi incertae sedis</taxon>
        <taxon>Mucoromycota</taxon>
        <taxon>Glomeromycotina</taxon>
        <taxon>Glomeromycetes</taxon>
        <taxon>Diversisporales</taxon>
        <taxon>Gigasporaceae</taxon>
        <taxon>Cetraspora</taxon>
    </lineage>
</organism>
<accession>A0A9N9CCV8</accession>
<evidence type="ECO:0000313" key="1">
    <source>
        <dbReference type="EMBL" id="CAG8595402.1"/>
    </source>
</evidence>
<evidence type="ECO:0000313" key="2">
    <source>
        <dbReference type="Proteomes" id="UP000789759"/>
    </source>
</evidence>
<comment type="caution">
    <text evidence="1">The sequence shown here is derived from an EMBL/GenBank/DDBJ whole genome shotgun (WGS) entry which is preliminary data.</text>
</comment>
<gene>
    <name evidence="1" type="ORF">CPELLU_LOCUS6735</name>
</gene>
<dbReference type="EMBL" id="CAJVQA010004288">
    <property type="protein sequence ID" value="CAG8595402.1"/>
    <property type="molecule type" value="Genomic_DNA"/>
</dbReference>
<proteinExistence type="predicted"/>
<dbReference type="Proteomes" id="UP000789759">
    <property type="component" value="Unassembled WGS sequence"/>
</dbReference>
<dbReference type="OrthoDB" id="2441984at2759"/>
<reference evidence="1" key="1">
    <citation type="submission" date="2021-06" db="EMBL/GenBank/DDBJ databases">
        <authorList>
            <person name="Kallberg Y."/>
            <person name="Tangrot J."/>
            <person name="Rosling A."/>
        </authorList>
    </citation>
    <scope>NUCLEOTIDE SEQUENCE</scope>
    <source>
        <strain evidence="1">FL966</strain>
    </source>
</reference>
<protein>
    <submittedName>
        <fullName evidence="1">23035_t:CDS:1</fullName>
    </submittedName>
</protein>